<accession>A0A2Z7CLD4</accession>
<comment type="subcellular location">
    <subcellularLocation>
        <location evidence="1 6">Nucleus</location>
    </subcellularLocation>
</comment>
<dbReference type="PANTHER" id="PTHR33057">
    <property type="entry name" value="TRANSCRIPTION REPRESSOR OFP7-RELATED"/>
    <property type="match status" value="1"/>
</dbReference>
<evidence type="ECO:0000256" key="2">
    <source>
        <dbReference type="ARBA" id="ARBA00022491"/>
    </source>
</evidence>
<dbReference type="OrthoDB" id="689980at2759"/>
<keyword evidence="2 6" id="KW-0678">Repressor</keyword>
<keyword evidence="9" id="KW-1185">Reference proteome</keyword>
<dbReference type="GO" id="GO:0045892">
    <property type="term" value="P:negative regulation of DNA-templated transcription"/>
    <property type="evidence" value="ECO:0007669"/>
    <property type="project" value="UniProtKB-UniRule"/>
</dbReference>
<dbReference type="Pfam" id="PF04844">
    <property type="entry name" value="Ovate"/>
    <property type="match status" value="1"/>
</dbReference>
<dbReference type="EMBL" id="KQ994553">
    <property type="protein sequence ID" value="KZV47882.1"/>
    <property type="molecule type" value="Genomic_DNA"/>
</dbReference>
<dbReference type="AlphaFoldDB" id="A0A2Z7CLD4"/>
<feature type="domain" description="OVATE" evidence="7">
    <location>
        <begin position="149"/>
        <end position="212"/>
    </location>
</feature>
<protein>
    <recommendedName>
        <fullName evidence="6">Transcription repressor</fullName>
    </recommendedName>
    <alternativeName>
        <fullName evidence="6">Ovate family protein</fullName>
    </alternativeName>
</protein>
<evidence type="ECO:0000256" key="3">
    <source>
        <dbReference type="ARBA" id="ARBA00023015"/>
    </source>
</evidence>
<evidence type="ECO:0000259" key="7">
    <source>
        <dbReference type="PROSITE" id="PS51754"/>
    </source>
</evidence>
<evidence type="ECO:0000256" key="4">
    <source>
        <dbReference type="ARBA" id="ARBA00023163"/>
    </source>
</evidence>
<keyword evidence="3 6" id="KW-0805">Transcription regulation</keyword>
<dbReference type="InterPro" id="IPR006458">
    <property type="entry name" value="Ovate_C"/>
</dbReference>
<evidence type="ECO:0000256" key="1">
    <source>
        <dbReference type="ARBA" id="ARBA00004123"/>
    </source>
</evidence>
<dbReference type="GO" id="GO:0005634">
    <property type="term" value="C:nucleus"/>
    <property type="evidence" value="ECO:0007669"/>
    <property type="project" value="UniProtKB-SubCell"/>
</dbReference>
<comment type="function">
    <text evidence="6">Transcriptional repressor that regulates multiple aspects of plant growth and development.</text>
</comment>
<evidence type="ECO:0000313" key="8">
    <source>
        <dbReference type="EMBL" id="KZV47882.1"/>
    </source>
</evidence>
<reference evidence="8 9" key="1">
    <citation type="journal article" date="2015" name="Proc. Natl. Acad. Sci. U.S.A.">
        <title>The resurrection genome of Boea hygrometrica: A blueprint for survival of dehydration.</title>
        <authorList>
            <person name="Xiao L."/>
            <person name="Yang G."/>
            <person name="Zhang L."/>
            <person name="Yang X."/>
            <person name="Zhao S."/>
            <person name="Ji Z."/>
            <person name="Zhou Q."/>
            <person name="Hu M."/>
            <person name="Wang Y."/>
            <person name="Chen M."/>
            <person name="Xu Y."/>
            <person name="Jin H."/>
            <person name="Xiao X."/>
            <person name="Hu G."/>
            <person name="Bao F."/>
            <person name="Hu Y."/>
            <person name="Wan P."/>
            <person name="Li L."/>
            <person name="Deng X."/>
            <person name="Kuang T."/>
            <person name="Xiang C."/>
            <person name="Zhu J.K."/>
            <person name="Oliver M.J."/>
            <person name="He Y."/>
        </authorList>
    </citation>
    <scope>NUCLEOTIDE SEQUENCE [LARGE SCALE GENOMIC DNA]</scope>
    <source>
        <strain evidence="9">cv. XS01</strain>
    </source>
</reference>
<dbReference type="PANTHER" id="PTHR33057:SF117">
    <property type="entry name" value="TRANSCRIPTION REPRESSOR OFP14"/>
    <property type="match status" value="1"/>
</dbReference>
<keyword evidence="5 6" id="KW-0539">Nucleus</keyword>
<dbReference type="Proteomes" id="UP000250235">
    <property type="component" value="Unassembled WGS sequence"/>
</dbReference>
<name>A0A2Z7CLD4_9LAMI</name>
<organism evidence="8 9">
    <name type="scientific">Dorcoceras hygrometricum</name>
    <dbReference type="NCBI Taxonomy" id="472368"/>
    <lineage>
        <taxon>Eukaryota</taxon>
        <taxon>Viridiplantae</taxon>
        <taxon>Streptophyta</taxon>
        <taxon>Embryophyta</taxon>
        <taxon>Tracheophyta</taxon>
        <taxon>Spermatophyta</taxon>
        <taxon>Magnoliopsida</taxon>
        <taxon>eudicotyledons</taxon>
        <taxon>Gunneridae</taxon>
        <taxon>Pentapetalae</taxon>
        <taxon>asterids</taxon>
        <taxon>lamiids</taxon>
        <taxon>Lamiales</taxon>
        <taxon>Gesneriaceae</taxon>
        <taxon>Didymocarpoideae</taxon>
        <taxon>Trichosporeae</taxon>
        <taxon>Loxocarpinae</taxon>
        <taxon>Dorcoceras</taxon>
    </lineage>
</organism>
<dbReference type="PROSITE" id="PS51754">
    <property type="entry name" value="OVATE"/>
    <property type="match status" value="1"/>
</dbReference>
<dbReference type="NCBIfam" id="TIGR01568">
    <property type="entry name" value="A_thal_3678"/>
    <property type="match status" value="1"/>
</dbReference>
<gene>
    <name evidence="8" type="ORF">F511_29055</name>
</gene>
<keyword evidence="4 6" id="KW-0804">Transcription</keyword>
<evidence type="ECO:0000256" key="6">
    <source>
        <dbReference type="RuleBase" id="RU367028"/>
    </source>
</evidence>
<evidence type="ECO:0000256" key="5">
    <source>
        <dbReference type="ARBA" id="ARBA00023242"/>
    </source>
</evidence>
<evidence type="ECO:0000313" key="9">
    <source>
        <dbReference type="Proteomes" id="UP000250235"/>
    </source>
</evidence>
<dbReference type="InterPro" id="IPR038933">
    <property type="entry name" value="Ovate"/>
</dbReference>
<proteinExistence type="predicted"/>
<sequence>MSKQIHKSVQQCLSKIKISNKQIHIRFRRCTNPRTPSFDFDRRRGRGDAVTLSDIDKFLFDNFRSLYLQEEPEEGARWANVKTRTSFLLECPELQDPPPPENLCSSDRFFVASGSSSSLIMDDKSSVADNESDDIAEEEGEAPDDFIVIFTHSPSPYEDFRRSMKEMVEARVEQSGKVDWGFLEELLFCYLDLNDKKSYRYILHAFVDLIVVLREKAANIPASRRTRNDRGGTRLKL</sequence>